<feature type="compositionally biased region" description="Low complexity" evidence="12">
    <location>
        <begin position="15"/>
        <end position="25"/>
    </location>
</feature>
<gene>
    <name evidence="14" type="ORF">DFA_11930</name>
</gene>
<dbReference type="RefSeq" id="XP_004350869.1">
    <property type="nucleotide sequence ID" value="XM_004350818.1"/>
</dbReference>
<dbReference type="InterPro" id="IPR014371">
    <property type="entry name" value="Oat_ACAT_DAG_ARE"/>
</dbReference>
<evidence type="ECO:0000256" key="11">
    <source>
        <dbReference type="PIRSR" id="PIRSR000439-1"/>
    </source>
</evidence>
<evidence type="ECO:0000256" key="5">
    <source>
        <dbReference type="ARBA" id="ARBA00022692"/>
    </source>
</evidence>
<feature type="transmembrane region" description="Helical" evidence="13">
    <location>
        <begin position="241"/>
        <end position="261"/>
    </location>
</feature>
<evidence type="ECO:0000256" key="8">
    <source>
        <dbReference type="ARBA" id="ARBA00023136"/>
    </source>
</evidence>
<dbReference type="GO" id="GO:0004144">
    <property type="term" value="F:diacylglycerol O-acyltransferase activity"/>
    <property type="evidence" value="ECO:0007669"/>
    <property type="project" value="UniProtKB-ARBA"/>
</dbReference>
<feature type="active site" evidence="11">
    <location>
        <position position="406"/>
    </location>
</feature>
<comment type="pathway">
    <text evidence="2">Lipid metabolism.</text>
</comment>
<sequence length="455" mass="52431">MSTENNHKDSSNHTSSSSSSSSSSSTIKRKVKDGVNTSNHGGSETIEAKPSLLGLNNKVLLNTPPHSPSLERFSALSKPRESLLTSPEMANIQWGTFNYIALAYVMAGFSIMAQMYKEKGVIVDMELFWTLTKNWHCGLILSVGLFLFSQVNYIQTRLMVKGYIPNRISIVLYCLWQLVAFPVSMSYLFSYELSPILSGGYGLQLCVYSLKNHSYWHTNYFLKKGGVKATSNNSPVTRKDLIPNVSFSHFLYFMVAPTLVFETSFPKTKSIRPSYILKEVLAGFGTFFVFYLMLNLTTPFYRECGTESFLIILVQLSLPSMSLWMLGFYGVFHCLLNIFAEITKYADREFYQDWWNATTFDMWWRRWNKPVYRFMSRHVYTDSMHTIKLNKFWAMVSTFLLSALLHEIVMIISFRFVRPILSTTMLLQIGLVYFTQLPIFQKTRFGNVIMWITIN</sequence>
<keyword evidence="5 13" id="KW-0812">Transmembrane</keyword>
<dbReference type="STRING" id="1054147.F4QEV4"/>
<dbReference type="EMBL" id="GL883029">
    <property type="protein sequence ID" value="EGG14161.1"/>
    <property type="molecule type" value="Genomic_DNA"/>
</dbReference>
<dbReference type="PANTHER" id="PTHR10408">
    <property type="entry name" value="STEROL O-ACYLTRANSFERASE"/>
    <property type="match status" value="1"/>
</dbReference>
<evidence type="ECO:0000256" key="4">
    <source>
        <dbReference type="ARBA" id="ARBA00022679"/>
    </source>
</evidence>
<evidence type="ECO:0000256" key="2">
    <source>
        <dbReference type="ARBA" id="ARBA00005189"/>
    </source>
</evidence>
<evidence type="ECO:0000256" key="10">
    <source>
        <dbReference type="PIRNR" id="PIRNR000439"/>
    </source>
</evidence>
<evidence type="ECO:0000313" key="14">
    <source>
        <dbReference type="EMBL" id="EGG14161.1"/>
    </source>
</evidence>
<keyword evidence="9 10" id="KW-0012">Acyltransferase</keyword>
<dbReference type="PANTHER" id="PTHR10408:SF7">
    <property type="entry name" value="DIACYLGLYCEROL O-ACYLTRANSFERASE 1"/>
    <property type="match status" value="1"/>
</dbReference>
<comment type="similarity">
    <text evidence="3 10">Belongs to the membrane-bound acyltransferase family. Sterol o-acyltransferase subfamily.</text>
</comment>
<keyword evidence="8 10" id="KW-0472">Membrane</keyword>
<reference evidence="15" key="1">
    <citation type="journal article" date="2011" name="Genome Res.">
        <title>Phylogeny-wide analysis of social amoeba genomes highlights ancient origins for complex intercellular communication.</title>
        <authorList>
            <person name="Heidel A.J."/>
            <person name="Lawal H.M."/>
            <person name="Felder M."/>
            <person name="Schilde C."/>
            <person name="Helps N.R."/>
            <person name="Tunggal B."/>
            <person name="Rivero F."/>
            <person name="John U."/>
            <person name="Schleicher M."/>
            <person name="Eichinger L."/>
            <person name="Platzer M."/>
            <person name="Noegel A.A."/>
            <person name="Schaap P."/>
            <person name="Gloeckner G."/>
        </authorList>
    </citation>
    <scope>NUCLEOTIDE SEQUENCE [LARGE SCALE GENOMIC DNA]</scope>
    <source>
        <strain evidence="15">SH3</strain>
    </source>
</reference>
<accession>F4QEV4</accession>
<keyword evidence="7 13" id="KW-1133">Transmembrane helix</keyword>
<feature type="transmembrane region" description="Helical" evidence="13">
    <location>
        <begin position="420"/>
        <end position="440"/>
    </location>
</feature>
<dbReference type="InterPro" id="IPR004299">
    <property type="entry name" value="MBOAT_fam"/>
</dbReference>
<name>F4QEV4_CACFS</name>
<evidence type="ECO:0000256" key="6">
    <source>
        <dbReference type="ARBA" id="ARBA00022824"/>
    </source>
</evidence>
<keyword evidence="4 10" id="KW-0808">Transferase</keyword>
<keyword evidence="6 10" id="KW-0256">Endoplasmic reticulum</keyword>
<dbReference type="GeneID" id="14866463"/>
<dbReference type="AlphaFoldDB" id="F4QEV4"/>
<feature type="transmembrane region" description="Helical" evidence="13">
    <location>
        <begin position="97"/>
        <end position="116"/>
    </location>
</feature>
<dbReference type="KEGG" id="dfa:DFA_11930"/>
<evidence type="ECO:0000256" key="3">
    <source>
        <dbReference type="ARBA" id="ARBA00009010"/>
    </source>
</evidence>
<evidence type="ECO:0000256" key="1">
    <source>
        <dbReference type="ARBA" id="ARBA00004477"/>
    </source>
</evidence>
<feature type="transmembrane region" description="Helical" evidence="13">
    <location>
        <begin position="321"/>
        <end position="340"/>
    </location>
</feature>
<dbReference type="GO" id="GO:0019432">
    <property type="term" value="P:triglyceride biosynthetic process"/>
    <property type="evidence" value="ECO:0007669"/>
    <property type="project" value="TreeGrafter"/>
</dbReference>
<feature type="transmembrane region" description="Helical" evidence="13">
    <location>
        <begin position="128"/>
        <end position="149"/>
    </location>
</feature>
<comment type="subcellular location">
    <subcellularLocation>
        <location evidence="1 10">Endoplasmic reticulum membrane</location>
        <topology evidence="1 10">Multi-pass membrane protein</topology>
    </subcellularLocation>
</comment>
<keyword evidence="15" id="KW-1185">Reference proteome</keyword>
<dbReference type="GO" id="GO:0005789">
    <property type="term" value="C:endoplasmic reticulum membrane"/>
    <property type="evidence" value="ECO:0007669"/>
    <property type="project" value="UniProtKB-SubCell"/>
</dbReference>
<feature type="transmembrane region" description="Helical" evidence="13">
    <location>
        <begin position="170"/>
        <end position="189"/>
    </location>
</feature>
<feature type="region of interest" description="Disordered" evidence="12">
    <location>
        <begin position="1"/>
        <end position="47"/>
    </location>
</feature>
<dbReference type="PIRSF" id="PIRSF000439">
    <property type="entry name" value="Oat_ACAT_DAG_ARE"/>
    <property type="match status" value="1"/>
</dbReference>
<feature type="transmembrane region" description="Helical" evidence="13">
    <location>
        <begin position="281"/>
        <end position="301"/>
    </location>
</feature>
<dbReference type="Pfam" id="PF03062">
    <property type="entry name" value="MBOAT"/>
    <property type="match status" value="1"/>
</dbReference>
<feature type="transmembrane region" description="Helical" evidence="13">
    <location>
        <begin position="392"/>
        <end position="414"/>
    </location>
</feature>
<feature type="compositionally biased region" description="Basic and acidic residues" evidence="12">
    <location>
        <begin position="1"/>
        <end position="11"/>
    </location>
</feature>
<organism evidence="14 15">
    <name type="scientific">Cavenderia fasciculata</name>
    <name type="common">Slime mold</name>
    <name type="synonym">Dictyostelium fasciculatum</name>
    <dbReference type="NCBI Taxonomy" id="261658"/>
    <lineage>
        <taxon>Eukaryota</taxon>
        <taxon>Amoebozoa</taxon>
        <taxon>Evosea</taxon>
        <taxon>Eumycetozoa</taxon>
        <taxon>Dictyostelia</taxon>
        <taxon>Acytosteliales</taxon>
        <taxon>Cavenderiaceae</taxon>
        <taxon>Cavenderia</taxon>
    </lineage>
</organism>
<proteinExistence type="inferred from homology"/>
<dbReference type="Proteomes" id="UP000007797">
    <property type="component" value="Unassembled WGS sequence"/>
</dbReference>
<evidence type="ECO:0000313" key="15">
    <source>
        <dbReference type="Proteomes" id="UP000007797"/>
    </source>
</evidence>
<dbReference type="OrthoDB" id="10039049at2759"/>
<protein>
    <recommendedName>
        <fullName evidence="10">O-acyltransferase</fullName>
    </recommendedName>
</protein>
<evidence type="ECO:0000256" key="7">
    <source>
        <dbReference type="ARBA" id="ARBA00022989"/>
    </source>
</evidence>
<evidence type="ECO:0000256" key="9">
    <source>
        <dbReference type="ARBA" id="ARBA00023315"/>
    </source>
</evidence>
<evidence type="ECO:0000256" key="12">
    <source>
        <dbReference type="SAM" id="MobiDB-lite"/>
    </source>
</evidence>
<evidence type="ECO:0000256" key="13">
    <source>
        <dbReference type="SAM" id="Phobius"/>
    </source>
</evidence>